<dbReference type="GO" id="GO:0004514">
    <property type="term" value="F:nicotinate-nucleotide diphosphorylase (carboxylating) activity"/>
    <property type="evidence" value="ECO:0007669"/>
    <property type="project" value="UniProtKB-EC"/>
</dbReference>
<dbReference type="InterPro" id="IPR002638">
    <property type="entry name" value="Quinolinate_PRibosylTrfase_C"/>
</dbReference>
<dbReference type="Pfam" id="PF02749">
    <property type="entry name" value="QRPTase_N"/>
    <property type="match status" value="1"/>
</dbReference>
<feature type="binding site" evidence="12">
    <location>
        <position position="89"/>
    </location>
    <ligand>
        <name>substrate</name>
    </ligand>
</feature>
<feature type="binding site" evidence="12">
    <location>
        <position position="208"/>
    </location>
    <ligand>
        <name>substrate</name>
    </ligand>
</feature>
<evidence type="ECO:0000256" key="2">
    <source>
        <dbReference type="ARBA" id="ARBA00004893"/>
    </source>
</evidence>
<evidence type="ECO:0000256" key="11">
    <source>
        <dbReference type="PIRNR" id="PIRNR006250"/>
    </source>
</evidence>
<dbReference type="InterPro" id="IPR027277">
    <property type="entry name" value="NadC/ModD"/>
</dbReference>
<dbReference type="PANTHER" id="PTHR32179">
    <property type="entry name" value="NICOTINATE-NUCLEOTIDE PYROPHOSPHORYLASE [CARBOXYLATING]"/>
    <property type="match status" value="1"/>
</dbReference>
<dbReference type="FunFam" id="3.20.20.70:FF:000030">
    <property type="entry name" value="Nicotinate-nucleotide pyrophosphorylase, carboxylating"/>
    <property type="match status" value="1"/>
</dbReference>
<dbReference type="CDD" id="cd01572">
    <property type="entry name" value="QPRTase"/>
    <property type="match status" value="1"/>
</dbReference>
<dbReference type="OrthoDB" id="9782546at2"/>
<comment type="function">
    <text evidence="1">Involved in the catabolism of quinolinic acid (QA).</text>
</comment>
<dbReference type="InterPro" id="IPR022412">
    <property type="entry name" value="Quinolinate_PRibosylTrfase_N"/>
</dbReference>
<dbReference type="UniPathway" id="UPA00253">
    <property type="reaction ID" value="UER00331"/>
</dbReference>
<feature type="domain" description="Quinolinate phosphoribosyl transferase C-terminal" evidence="13">
    <location>
        <begin position="101"/>
        <end position="267"/>
    </location>
</feature>
<dbReference type="AlphaFoldDB" id="A0A3L8P6G9"/>
<dbReference type="Proteomes" id="UP000281708">
    <property type="component" value="Unassembled WGS sequence"/>
</dbReference>
<dbReference type="GO" id="GO:0005737">
    <property type="term" value="C:cytoplasm"/>
    <property type="evidence" value="ECO:0007669"/>
    <property type="project" value="TreeGrafter"/>
</dbReference>
<evidence type="ECO:0000256" key="12">
    <source>
        <dbReference type="PIRSR" id="PIRSR006250-1"/>
    </source>
</evidence>
<dbReference type="InterPro" id="IPR004393">
    <property type="entry name" value="NadC"/>
</dbReference>
<keyword evidence="6" id="KW-0662">Pyridine nucleotide biosynthesis</keyword>
<dbReference type="InterPro" id="IPR037128">
    <property type="entry name" value="Quinolinate_PRibosylTase_N_sf"/>
</dbReference>
<dbReference type="RefSeq" id="WP_121804253.1">
    <property type="nucleotide sequence ID" value="NZ_RDBE01000001.1"/>
</dbReference>
<feature type="binding site" evidence="12">
    <location>
        <position position="156"/>
    </location>
    <ligand>
        <name>substrate</name>
    </ligand>
</feature>
<dbReference type="EMBL" id="RDBE01000001">
    <property type="protein sequence ID" value="RLV50572.1"/>
    <property type="molecule type" value="Genomic_DNA"/>
</dbReference>
<evidence type="ECO:0000259" key="14">
    <source>
        <dbReference type="Pfam" id="PF02749"/>
    </source>
</evidence>
<dbReference type="InterPro" id="IPR013785">
    <property type="entry name" value="Aldolase_TIM"/>
</dbReference>
<keyword evidence="16" id="KW-1185">Reference proteome</keyword>
<dbReference type="InterPro" id="IPR036068">
    <property type="entry name" value="Nicotinate_pribotase-like_C"/>
</dbReference>
<reference evidence="15 16" key="1">
    <citation type="submission" date="2018-10" db="EMBL/GenBank/DDBJ databases">
        <title>Marmoricola sp. 4Q3S-7 whole genome shotgun sequence.</title>
        <authorList>
            <person name="Li F."/>
        </authorList>
    </citation>
    <scope>NUCLEOTIDE SEQUENCE [LARGE SCALE GENOMIC DNA]</scope>
    <source>
        <strain evidence="15 16">4Q3S-7</strain>
    </source>
</reference>
<gene>
    <name evidence="15" type="primary">nadC</name>
    <name evidence="15" type="ORF">D9V37_00915</name>
</gene>
<feature type="binding site" evidence="12">
    <location>
        <position position="146"/>
    </location>
    <ligand>
        <name>substrate</name>
    </ligand>
</feature>
<name>A0A3L8P6G9_9ACTN</name>
<comment type="catalytic activity">
    <reaction evidence="10">
        <text>nicotinate beta-D-ribonucleotide + CO2 + diphosphate = quinolinate + 5-phospho-alpha-D-ribose 1-diphosphate + 2 H(+)</text>
        <dbReference type="Rhea" id="RHEA:12733"/>
        <dbReference type="ChEBI" id="CHEBI:15378"/>
        <dbReference type="ChEBI" id="CHEBI:16526"/>
        <dbReference type="ChEBI" id="CHEBI:29959"/>
        <dbReference type="ChEBI" id="CHEBI:33019"/>
        <dbReference type="ChEBI" id="CHEBI:57502"/>
        <dbReference type="ChEBI" id="CHEBI:58017"/>
        <dbReference type="EC" id="2.4.2.19"/>
    </reaction>
</comment>
<feature type="domain" description="Quinolinate phosphoribosyl transferase N-terminal" evidence="14">
    <location>
        <begin position="20"/>
        <end position="99"/>
    </location>
</feature>
<evidence type="ECO:0000313" key="16">
    <source>
        <dbReference type="Proteomes" id="UP000281708"/>
    </source>
</evidence>
<accession>A0A3L8P6G9</accession>
<evidence type="ECO:0000256" key="5">
    <source>
        <dbReference type="ARBA" id="ARBA00020990"/>
    </source>
</evidence>
<proteinExistence type="inferred from homology"/>
<dbReference type="Gene3D" id="3.90.1170.20">
    <property type="entry name" value="Quinolinate phosphoribosyl transferase, N-terminal domain"/>
    <property type="match status" value="1"/>
</dbReference>
<comment type="pathway">
    <text evidence="2">Cofactor biosynthesis; NAD(+) biosynthesis; nicotinate D-ribonucleotide from quinolinate: step 1/1.</text>
</comment>
<evidence type="ECO:0000313" key="15">
    <source>
        <dbReference type="EMBL" id="RLV50572.1"/>
    </source>
</evidence>
<evidence type="ECO:0000256" key="7">
    <source>
        <dbReference type="ARBA" id="ARBA00022676"/>
    </source>
</evidence>
<dbReference type="SUPFAM" id="SSF54675">
    <property type="entry name" value="Nicotinate/Quinolinate PRTase N-terminal domain-like"/>
    <property type="match status" value="1"/>
</dbReference>
<dbReference type="GO" id="GO:0034213">
    <property type="term" value="P:quinolinate catabolic process"/>
    <property type="evidence" value="ECO:0007669"/>
    <property type="project" value="TreeGrafter"/>
</dbReference>
<evidence type="ECO:0000256" key="4">
    <source>
        <dbReference type="ARBA" id="ARBA00011944"/>
    </source>
</evidence>
<keyword evidence="7 11" id="KW-0328">Glycosyltransferase</keyword>
<organism evidence="15 16">
    <name type="scientific">Nocardioides mangrovicus</name>
    <dbReference type="NCBI Taxonomy" id="2478913"/>
    <lineage>
        <taxon>Bacteria</taxon>
        <taxon>Bacillati</taxon>
        <taxon>Actinomycetota</taxon>
        <taxon>Actinomycetes</taxon>
        <taxon>Propionibacteriales</taxon>
        <taxon>Nocardioidaceae</taxon>
        <taxon>Nocardioides</taxon>
    </lineage>
</organism>
<evidence type="ECO:0000256" key="6">
    <source>
        <dbReference type="ARBA" id="ARBA00022642"/>
    </source>
</evidence>
<feature type="binding site" evidence="12">
    <location>
        <begin position="252"/>
        <end position="254"/>
    </location>
    <ligand>
        <name>substrate</name>
    </ligand>
</feature>
<dbReference type="EC" id="2.4.2.19" evidence="4"/>
<comment type="similarity">
    <text evidence="3 11">Belongs to the NadC/ModD family.</text>
</comment>
<dbReference type="PANTHER" id="PTHR32179:SF3">
    <property type="entry name" value="NICOTINATE-NUCLEOTIDE PYROPHOSPHORYLASE [CARBOXYLATING]"/>
    <property type="match status" value="1"/>
</dbReference>
<dbReference type="PIRSF" id="PIRSF006250">
    <property type="entry name" value="NadC_ModD"/>
    <property type="match status" value="1"/>
</dbReference>
<dbReference type="Gene3D" id="3.20.20.70">
    <property type="entry name" value="Aldolase class I"/>
    <property type="match status" value="1"/>
</dbReference>
<dbReference type="GO" id="GO:0009435">
    <property type="term" value="P:NAD+ biosynthetic process"/>
    <property type="evidence" value="ECO:0007669"/>
    <property type="project" value="UniProtKB-UniPathway"/>
</dbReference>
<evidence type="ECO:0000256" key="3">
    <source>
        <dbReference type="ARBA" id="ARBA00009400"/>
    </source>
</evidence>
<evidence type="ECO:0000256" key="10">
    <source>
        <dbReference type="ARBA" id="ARBA00047445"/>
    </source>
</evidence>
<keyword evidence="8 11" id="KW-0808">Transferase</keyword>
<evidence type="ECO:0000259" key="13">
    <source>
        <dbReference type="Pfam" id="PF01729"/>
    </source>
</evidence>
<evidence type="ECO:0000256" key="8">
    <source>
        <dbReference type="ARBA" id="ARBA00022679"/>
    </source>
</evidence>
<feature type="binding site" evidence="12">
    <location>
        <position position="187"/>
    </location>
    <ligand>
        <name>substrate</name>
    </ligand>
</feature>
<protein>
    <recommendedName>
        <fullName evidence="5">Nicotinate-nucleotide pyrophosphorylase [carboxylating]</fullName>
        <ecNumber evidence="4">2.4.2.19</ecNumber>
    </recommendedName>
    <alternativeName>
        <fullName evidence="9">Quinolinate phosphoribosyltransferase [decarboxylating]</fullName>
    </alternativeName>
</protein>
<feature type="binding site" evidence="12">
    <location>
        <begin position="122"/>
        <end position="124"/>
    </location>
    <ligand>
        <name>substrate</name>
    </ligand>
</feature>
<dbReference type="SUPFAM" id="SSF51690">
    <property type="entry name" value="Nicotinate/Quinolinate PRTase C-terminal domain-like"/>
    <property type="match status" value="1"/>
</dbReference>
<evidence type="ECO:0000256" key="1">
    <source>
        <dbReference type="ARBA" id="ARBA00003237"/>
    </source>
</evidence>
<sequence>MDLDALLAATLAEDLGDAGDLTSLATVPADAVLRVGYVTRQPGVVCGLQVVEALCPGLVVDASDGDRVEAGRRLAVWEAPAREVLRLERTSLNLLGHLSGVATATRAWVDAVEGTGARIRDTRKTLPLLRDLQKYAVRCGGGVNHRAGLYDAILIKDNHVAAAGGVGAALDAAYAAHPRGTLVVQVEVDSLDQLDEALDHGAEQVLLDNFSLADLREAVRRRPAGVMLEASGGLRLENARAVASTRVDYLAVGALTHSVVVLDVGLDVV</sequence>
<comment type="caution">
    <text evidence="15">The sequence shown here is derived from an EMBL/GenBank/DDBJ whole genome shotgun (WGS) entry which is preliminary data.</text>
</comment>
<feature type="binding site" evidence="12">
    <location>
        <begin position="231"/>
        <end position="233"/>
    </location>
    <ligand>
        <name>substrate</name>
    </ligand>
</feature>
<dbReference type="Pfam" id="PF01729">
    <property type="entry name" value="QRPTase_C"/>
    <property type="match status" value="1"/>
</dbReference>
<evidence type="ECO:0000256" key="9">
    <source>
        <dbReference type="ARBA" id="ARBA00033102"/>
    </source>
</evidence>
<dbReference type="NCBIfam" id="TIGR00078">
    <property type="entry name" value="nadC"/>
    <property type="match status" value="1"/>
</dbReference>